<reference evidence="6 7" key="1">
    <citation type="submission" date="2019-07" db="EMBL/GenBank/DDBJ databases">
        <title>Diversity of Bacteria from Kongsfjorden, Arctic.</title>
        <authorList>
            <person name="Yu Y."/>
        </authorList>
    </citation>
    <scope>NUCLEOTIDE SEQUENCE [LARGE SCALE GENOMIC DNA]</scope>
    <source>
        <strain evidence="6 7">SM1922</strain>
    </source>
</reference>
<gene>
    <name evidence="6" type="ORF">FQP89_04585</name>
</gene>
<keyword evidence="2 4" id="KW-0238">DNA-binding</keyword>
<evidence type="ECO:0000256" key="3">
    <source>
        <dbReference type="ARBA" id="ARBA00023163"/>
    </source>
</evidence>
<dbReference type="GO" id="GO:0003700">
    <property type="term" value="F:DNA-binding transcription factor activity"/>
    <property type="evidence" value="ECO:0007669"/>
    <property type="project" value="TreeGrafter"/>
</dbReference>
<dbReference type="AlphaFoldDB" id="A0A558JFX4"/>
<evidence type="ECO:0000256" key="2">
    <source>
        <dbReference type="ARBA" id="ARBA00023125"/>
    </source>
</evidence>
<evidence type="ECO:0000259" key="5">
    <source>
        <dbReference type="PROSITE" id="PS50977"/>
    </source>
</evidence>
<sequence length="195" mass="21910">MPSQERSRLTVDAIIQASTYILMETGWKGFTTNAIAERAGVNISSLYQFFPNKEAIVAELQNRHAADMHEELHKLLGLVSEQKSLREVLTLLVDMIVSKHKVAPAVHKAVFEEVPQTLRNSCSDADSELRMLFLEALKPFMHNVPNPELAIHIIVVTAQALVNNITVERPQLLESAEIVTELVALYENYLERPPT</sequence>
<evidence type="ECO:0000256" key="4">
    <source>
        <dbReference type="PROSITE-ProRule" id="PRU00335"/>
    </source>
</evidence>
<dbReference type="Pfam" id="PF17918">
    <property type="entry name" value="TetR_C_15"/>
    <property type="match status" value="1"/>
</dbReference>
<keyword evidence="3" id="KW-0804">Transcription</keyword>
<dbReference type="Gene3D" id="1.10.357.10">
    <property type="entry name" value="Tetracycline Repressor, domain 2"/>
    <property type="match status" value="1"/>
</dbReference>
<evidence type="ECO:0000313" key="6">
    <source>
        <dbReference type="EMBL" id="TVU92543.1"/>
    </source>
</evidence>
<protein>
    <submittedName>
        <fullName evidence="6">TetR/AcrR family transcriptional regulator</fullName>
    </submittedName>
</protein>
<evidence type="ECO:0000313" key="7">
    <source>
        <dbReference type="Proteomes" id="UP000317288"/>
    </source>
</evidence>
<feature type="domain" description="HTH tetR-type" evidence="5">
    <location>
        <begin position="8"/>
        <end position="68"/>
    </location>
</feature>
<dbReference type="PANTHER" id="PTHR30055">
    <property type="entry name" value="HTH-TYPE TRANSCRIPTIONAL REGULATOR RUTR"/>
    <property type="match status" value="1"/>
</dbReference>
<feature type="DNA-binding region" description="H-T-H motif" evidence="4">
    <location>
        <begin position="31"/>
        <end position="50"/>
    </location>
</feature>
<keyword evidence="1" id="KW-0805">Transcription regulation</keyword>
<dbReference type="PRINTS" id="PR00455">
    <property type="entry name" value="HTHTETR"/>
</dbReference>
<dbReference type="InterPro" id="IPR001647">
    <property type="entry name" value="HTH_TetR"/>
</dbReference>
<accession>A0A558JFX4</accession>
<dbReference type="EMBL" id="VNFE01000001">
    <property type="protein sequence ID" value="TVU92543.1"/>
    <property type="molecule type" value="Genomic_DNA"/>
</dbReference>
<dbReference type="InterPro" id="IPR009057">
    <property type="entry name" value="Homeodomain-like_sf"/>
</dbReference>
<dbReference type="InterPro" id="IPR050109">
    <property type="entry name" value="HTH-type_TetR-like_transc_reg"/>
</dbReference>
<evidence type="ECO:0000256" key="1">
    <source>
        <dbReference type="ARBA" id="ARBA00023015"/>
    </source>
</evidence>
<dbReference type="Pfam" id="PF00440">
    <property type="entry name" value="TetR_N"/>
    <property type="match status" value="1"/>
</dbReference>
<dbReference type="Proteomes" id="UP000317288">
    <property type="component" value="Unassembled WGS sequence"/>
</dbReference>
<dbReference type="SUPFAM" id="SSF46689">
    <property type="entry name" value="Homeodomain-like"/>
    <property type="match status" value="1"/>
</dbReference>
<dbReference type="PROSITE" id="PS50977">
    <property type="entry name" value="HTH_TETR_2"/>
    <property type="match status" value="1"/>
</dbReference>
<organism evidence="6 7">
    <name type="scientific">Vreelandella titanicae</name>
    <dbReference type="NCBI Taxonomy" id="664683"/>
    <lineage>
        <taxon>Bacteria</taxon>
        <taxon>Pseudomonadati</taxon>
        <taxon>Pseudomonadota</taxon>
        <taxon>Gammaproteobacteria</taxon>
        <taxon>Oceanospirillales</taxon>
        <taxon>Halomonadaceae</taxon>
        <taxon>Vreelandella</taxon>
    </lineage>
</organism>
<dbReference type="PANTHER" id="PTHR30055:SF234">
    <property type="entry name" value="HTH-TYPE TRANSCRIPTIONAL REGULATOR BETI"/>
    <property type="match status" value="1"/>
</dbReference>
<dbReference type="GO" id="GO:0000976">
    <property type="term" value="F:transcription cis-regulatory region binding"/>
    <property type="evidence" value="ECO:0007669"/>
    <property type="project" value="TreeGrafter"/>
</dbReference>
<comment type="caution">
    <text evidence="6">The sequence shown here is derived from an EMBL/GenBank/DDBJ whole genome shotgun (WGS) entry which is preliminary data.</text>
</comment>
<dbReference type="InterPro" id="IPR041669">
    <property type="entry name" value="TetR_C_15"/>
</dbReference>
<name>A0A558JFX4_9GAMM</name>
<proteinExistence type="predicted"/>